<accession>A0A518K6N5</accession>
<organism evidence="2 3">
    <name type="scientific">Botrimarina mediterranea</name>
    <dbReference type="NCBI Taxonomy" id="2528022"/>
    <lineage>
        <taxon>Bacteria</taxon>
        <taxon>Pseudomonadati</taxon>
        <taxon>Planctomycetota</taxon>
        <taxon>Planctomycetia</taxon>
        <taxon>Pirellulales</taxon>
        <taxon>Lacipirellulaceae</taxon>
        <taxon>Botrimarina</taxon>
    </lineage>
</organism>
<dbReference type="AlphaFoldDB" id="A0A518K6N5"/>
<gene>
    <name evidence="2" type="ORF">Spa11_16440</name>
</gene>
<evidence type="ECO:0000256" key="1">
    <source>
        <dbReference type="SAM" id="MobiDB-lite"/>
    </source>
</evidence>
<name>A0A518K6N5_9BACT</name>
<protein>
    <submittedName>
        <fullName evidence="2">Uncharacterized protein</fullName>
    </submittedName>
</protein>
<evidence type="ECO:0000313" key="2">
    <source>
        <dbReference type="EMBL" id="QDV73448.1"/>
    </source>
</evidence>
<feature type="compositionally biased region" description="Polar residues" evidence="1">
    <location>
        <begin position="17"/>
        <end position="26"/>
    </location>
</feature>
<proteinExistence type="predicted"/>
<keyword evidence="3" id="KW-1185">Reference proteome</keyword>
<dbReference type="KEGG" id="bmei:Spa11_16440"/>
<reference evidence="2 3" key="1">
    <citation type="submission" date="2019-02" db="EMBL/GenBank/DDBJ databases">
        <title>Deep-cultivation of Planctomycetes and their phenomic and genomic characterization uncovers novel biology.</title>
        <authorList>
            <person name="Wiegand S."/>
            <person name="Jogler M."/>
            <person name="Boedeker C."/>
            <person name="Pinto D."/>
            <person name="Vollmers J."/>
            <person name="Rivas-Marin E."/>
            <person name="Kohn T."/>
            <person name="Peeters S.H."/>
            <person name="Heuer A."/>
            <person name="Rast P."/>
            <person name="Oberbeckmann S."/>
            <person name="Bunk B."/>
            <person name="Jeske O."/>
            <person name="Meyerdierks A."/>
            <person name="Storesund J.E."/>
            <person name="Kallscheuer N."/>
            <person name="Luecker S."/>
            <person name="Lage O.M."/>
            <person name="Pohl T."/>
            <person name="Merkel B.J."/>
            <person name="Hornburger P."/>
            <person name="Mueller R.-W."/>
            <person name="Bruemmer F."/>
            <person name="Labrenz M."/>
            <person name="Spormann A.M."/>
            <person name="Op den Camp H."/>
            <person name="Overmann J."/>
            <person name="Amann R."/>
            <person name="Jetten M.S.M."/>
            <person name="Mascher T."/>
            <person name="Medema M.H."/>
            <person name="Devos D.P."/>
            <person name="Kaster A.-K."/>
            <person name="Ovreas L."/>
            <person name="Rohde M."/>
            <person name="Galperin M.Y."/>
            <person name="Jogler C."/>
        </authorList>
    </citation>
    <scope>NUCLEOTIDE SEQUENCE [LARGE SCALE GENOMIC DNA]</scope>
    <source>
        <strain evidence="2 3">Spa11</strain>
    </source>
</reference>
<evidence type="ECO:0000313" key="3">
    <source>
        <dbReference type="Proteomes" id="UP000316426"/>
    </source>
</evidence>
<feature type="region of interest" description="Disordered" evidence="1">
    <location>
        <begin position="1"/>
        <end position="56"/>
    </location>
</feature>
<dbReference type="Proteomes" id="UP000316426">
    <property type="component" value="Chromosome"/>
</dbReference>
<dbReference type="EMBL" id="CP036349">
    <property type="protein sequence ID" value="QDV73448.1"/>
    <property type="molecule type" value="Genomic_DNA"/>
</dbReference>
<sequence>MTVKPLPLQRFAESEDTPIQQVSTDLPINGGHHLIRPPRAPRFPRPAADVTKLWPS</sequence>